<keyword evidence="3 5" id="KW-1133">Transmembrane helix</keyword>
<sequence>MPNSSHKSETVRVQVWQRLNPFRWRGGLRELALILTVYGAYWLTRGSLPDRVVTAVQNAYNIVDFEKYLGFFWEKDIQSWFLDISFLVDLANNVYTYFYYPVLIIFAIWAYNRHRKQYTTARNVFLVSAGIGFLCFAIYPLAPPRMLLSFGFVDTMAHYGALDYSHSFFRTFANPYAAMPSLHFGW</sequence>
<evidence type="ECO:0000313" key="7">
    <source>
        <dbReference type="EMBL" id="GAJ09345.1"/>
    </source>
</evidence>
<accession>X1VLU5</accession>
<feature type="transmembrane region" description="Helical" evidence="5">
    <location>
        <begin position="94"/>
        <end position="112"/>
    </location>
</feature>
<dbReference type="PANTHER" id="PTHR31310:SF7">
    <property type="entry name" value="PA-PHOSPHATASE RELATED-FAMILY PROTEIN DDB_G0268928"/>
    <property type="match status" value="1"/>
</dbReference>
<evidence type="ECO:0000256" key="2">
    <source>
        <dbReference type="ARBA" id="ARBA00022692"/>
    </source>
</evidence>
<dbReference type="AlphaFoldDB" id="X1VLU5"/>
<dbReference type="InterPro" id="IPR052185">
    <property type="entry name" value="IPC_Synthase-Related"/>
</dbReference>
<evidence type="ECO:0000256" key="5">
    <source>
        <dbReference type="SAM" id="Phobius"/>
    </source>
</evidence>
<keyword evidence="4 5" id="KW-0472">Membrane</keyword>
<organism evidence="7">
    <name type="scientific">marine sediment metagenome</name>
    <dbReference type="NCBI Taxonomy" id="412755"/>
    <lineage>
        <taxon>unclassified sequences</taxon>
        <taxon>metagenomes</taxon>
        <taxon>ecological metagenomes</taxon>
    </lineage>
</organism>
<evidence type="ECO:0000256" key="4">
    <source>
        <dbReference type="ARBA" id="ARBA00023136"/>
    </source>
</evidence>
<feature type="non-terminal residue" evidence="7">
    <location>
        <position position="186"/>
    </location>
</feature>
<evidence type="ECO:0000256" key="1">
    <source>
        <dbReference type="ARBA" id="ARBA00004141"/>
    </source>
</evidence>
<gene>
    <name evidence="7" type="ORF">S12H4_43622</name>
</gene>
<feature type="transmembrane region" description="Helical" evidence="5">
    <location>
        <begin position="124"/>
        <end position="142"/>
    </location>
</feature>
<feature type="transmembrane region" description="Helical" evidence="5">
    <location>
        <begin position="27"/>
        <end position="44"/>
    </location>
</feature>
<protein>
    <recommendedName>
        <fullName evidence="6">Inositolphosphotransferase Aur1/Ipt1 domain-containing protein</fullName>
    </recommendedName>
</protein>
<evidence type="ECO:0000259" key="6">
    <source>
        <dbReference type="Pfam" id="PF14378"/>
    </source>
</evidence>
<dbReference type="Pfam" id="PF14378">
    <property type="entry name" value="PAP2_3"/>
    <property type="match status" value="1"/>
</dbReference>
<evidence type="ECO:0000256" key="3">
    <source>
        <dbReference type="ARBA" id="ARBA00022989"/>
    </source>
</evidence>
<proteinExistence type="predicted"/>
<dbReference type="InterPro" id="IPR026841">
    <property type="entry name" value="Aur1/Ipt1"/>
</dbReference>
<dbReference type="PANTHER" id="PTHR31310">
    <property type="match status" value="1"/>
</dbReference>
<keyword evidence="2 5" id="KW-0812">Transmembrane</keyword>
<comment type="subcellular location">
    <subcellularLocation>
        <location evidence="1">Membrane</location>
        <topology evidence="1">Multi-pass membrane protein</topology>
    </subcellularLocation>
</comment>
<comment type="caution">
    <text evidence="7">The sequence shown here is derived from an EMBL/GenBank/DDBJ whole genome shotgun (WGS) entry which is preliminary data.</text>
</comment>
<dbReference type="GO" id="GO:0016020">
    <property type="term" value="C:membrane"/>
    <property type="evidence" value="ECO:0007669"/>
    <property type="project" value="UniProtKB-SubCell"/>
</dbReference>
<name>X1VLU5_9ZZZZ</name>
<reference evidence="7" key="1">
    <citation type="journal article" date="2014" name="Front. Microbiol.">
        <title>High frequency of phylogenetically diverse reductive dehalogenase-homologous genes in deep subseafloor sedimentary metagenomes.</title>
        <authorList>
            <person name="Kawai M."/>
            <person name="Futagami T."/>
            <person name="Toyoda A."/>
            <person name="Takaki Y."/>
            <person name="Nishi S."/>
            <person name="Hori S."/>
            <person name="Arai W."/>
            <person name="Tsubouchi T."/>
            <person name="Morono Y."/>
            <person name="Uchiyama I."/>
            <person name="Ito T."/>
            <person name="Fujiyama A."/>
            <person name="Inagaki F."/>
            <person name="Takami H."/>
        </authorList>
    </citation>
    <scope>NUCLEOTIDE SEQUENCE</scope>
    <source>
        <strain evidence="7">Expedition CK06-06</strain>
    </source>
</reference>
<dbReference type="EMBL" id="BARW01026792">
    <property type="protein sequence ID" value="GAJ09345.1"/>
    <property type="molecule type" value="Genomic_DNA"/>
</dbReference>
<feature type="domain" description="Inositolphosphotransferase Aur1/Ipt1" evidence="6">
    <location>
        <begin position="62"/>
        <end position="186"/>
    </location>
</feature>